<dbReference type="Pfam" id="PF00155">
    <property type="entry name" value="Aminotran_1_2"/>
    <property type="match status" value="1"/>
</dbReference>
<dbReference type="SUPFAM" id="SSF53383">
    <property type="entry name" value="PLP-dependent transferases"/>
    <property type="match status" value="1"/>
</dbReference>
<dbReference type="InterPro" id="IPR004839">
    <property type="entry name" value="Aminotransferase_I/II_large"/>
</dbReference>
<dbReference type="CDD" id="cd00609">
    <property type="entry name" value="AAT_like"/>
    <property type="match status" value="1"/>
</dbReference>
<dbReference type="InterPro" id="IPR036390">
    <property type="entry name" value="WH_DNA-bd_sf"/>
</dbReference>
<keyword evidence="4" id="KW-0238">DNA-binding</keyword>
<feature type="region of interest" description="Disordered" evidence="6">
    <location>
        <begin position="124"/>
        <end position="150"/>
    </location>
</feature>
<organism evidence="8 9">
    <name type="scientific">Caballeronia udeis</name>
    <dbReference type="NCBI Taxonomy" id="1232866"/>
    <lineage>
        <taxon>Bacteria</taxon>
        <taxon>Pseudomonadati</taxon>
        <taxon>Pseudomonadota</taxon>
        <taxon>Betaproteobacteria</taxon>
        <taxon>Burkholderiales</taxon>
        <taxon>Burkholderiaceae</taxon>
        <taxon>Caballeronia</taxon>
    </lineage>
</organism>
<dbReference type="CDD" id="cd07377">
    <property type="entry name" value="WHTH_GntR"/>
    <property type="match status" value="1"/>
</dbReference>
<reference evidence="8 9" key="2">
    <citation type="submission" date="2024-11" db="EMBL/GenBank/DDBJ databases">
        <title>Using genomics to understand microbial adaptation to soil warming.</title>
        <authorList>
            <person name="Deangelis K.M. PhD."/>
        </authorList>
    </citation>
    <scope>NUCLEOTIDE SEQUENCE [LARGE SCALE GENOMIC DNA]</scope>
    <source>
        <strain evidence="8 9">GAS97</strain>
    </source>
</reference>
<evidence type="ECO:0000313" key="9">
    <source>
        <dbReference type="Proteomes" id="UP001620514"/>
    </source>
</evidence>
<dbReference type="Gene3D" id="3.40.640.10">
    <property type="entry name" value="Type I PLP-dependent aspartate aminotransferase-like (Major domain)"/>
    <property type="match status" value="1"/>
</dbReference>
<dbReference type="PANTHER" id="PTHR46577:SF1">
    <property type="entry name" value="HTH-TYPE TRANSCRIPTIONAL REGULATORY PROTEIN GABR"/>
    <property type="match status" value="1"/>
</dbReference>
<proteinExistence type="inferred from homology"/>
<dbReference type="InterPro" id="IPR015424">
    <property type="entry name" value="PyrdxlP-dep_Trfase"/>
</dbReference>
<dbReference type="Pfam" id="PF00392">
    <property type="entry name" value="GntR"/>
    <property type="match status" value="1"/>
</dbReference>
<comment type="similarity">
    <text evidence="1">In the C-terminal section; belongs to the class-I pyridoxal-phosphate-dependent aminotransferase family.</text>
</comment>
<evidence type="ECO:0000256" key="4">
    <source>
        <dbReference type="ARBA" id="ARBA00023125"/>
    </source>
</evidence>
<evidence type="ECO:0000256" key="1">
    <source>
        <dbReference type="ARBA" id="ARBA00005384"/>
    </source>
</evidence>
<sequence length="530" mass="57225">MLTYAHHGTLKSATFHIFHGSTLAAPLAGVHFPIPLMMRMTTAASSPVPQTLLEAPLAKGPGAAPMQRQLHHRFKEAILGGHLAPGSRLPGSRALAEALSISRNTVTAAYDLLAAEGYVQPDRQGTRVATLSRPAPPHGKRQAPAAPATSQRLTRIQASAPAADGNAALRPGVPALSHFPLAAWRRAIDRAIRNAGPSALGYGDPPGEPALRASIARHLGIARGVRCDPAQVVITEGAQEALSLCVRLLTNAGDTAWIEDPGYRGAKAAMRAGDLHIVPMRVDADGLIADENGWKTQPPRLIYTTPSHQYPAGAVLTVARRLELIAKAQHHGTWIIEDDYDSEFRHAGEPIGAMQGLVAQAPVLYVGTFSKTMFPSLRLGFLVLPETLVAQMRAPLDDMLRGGHRHEQLALAEFIESGQFSRHLGRMRRLYRDRQYALREALTRHLPMMHVIEGGYCGLHLTVRLPACYPDREIADAARQHGMAPAPLSSFALQPKPEDNGLVLGYGNTSAELFEPLVRLLARLVRGVKV</sequence>
<reference evidence="8 9" key="1">
    <citation type="submission" date="2024-10" db="EMBL/GenBank/DDBJ databases">
        <authorList>
            <person name="Deangelis K."/>
            <person name="Huntemann M."/>
            <person name="Clum A."/>
            <person name="Wang J."/>
            <person name="Palaniappan K."/>
            <person name="Ritter S."/>
            <person name="Chen I.-M."/>
            <person name="Stamatis D."/>
            <person name="Reddy T."/>
            <person name="O'Malley R."/>
            <person name="Daum C."/>
            <person name="Ng V."/>
            <person name="Ivanova N."/>
            <person name="Kyrpides N."/>
            <person name="Woyke T."/>
        </authorList>
    </citation>
    <scope>NUCLEOTIDE SEQUENCE [LARGE SCALE GENOMIC DNA]</scope>
    <source>
        <strain evidence="8 9">GAS97</strain>
    </source>
</reference>
<dbReference type="PROSITE" id="PS50949">
    <property type="entry name" value="HTH_GNTR"/>
    <property type="match status" value="1"/>
</dbReference>
<dbReference type="EMBL" id="JBIYDN010000008">
    <property type="protein sequence ID" value="MFK4443056.1"/>
    <property type="molecule type" value="Genomic_DNA"/>
</dbReference>
<dbReference type="InterPro" id="IPR015421">
    <property type="entry name" value="PyrdxlP-dep_Trfase_major"/>
</dbReference>
<keyword evidence="5" id="KW-0804">Transcription</keyword>
<dbReference type="PRINTS" id="PR00035">
    <property type="entry name" value="HTHGNTR"/>
</dbReference>
<comment type="caution">
    <text evidence="8">The sequence shown here is derived from an EMBL/GenBank/DDBJ whole genome shotgun (WGS) entry which is preliminary data.</text>
</comment>
<keyword evidence="8" id="KW-0032">Aminotransferase</keyword>
<name>A0ABW8MJU8_9BURK</name>
<dbReference type="InterPro" id="IPR036388">
    <property type="entry name" value="WH-like_DNA-bd_sf"/>
</dbReference>
<dbReference type="Gene3D" id="1.10.10.10">
    <property type="entry name" value="Winged helix-like DNA-binding domain superfamily/Winged helix DNA-binding domain"/>
    <property type="match status" value="1"/>
</dbReference>
<evidence type="ECO:0000259" key="7">
    <source>
        <dbReference type="PROSITE" id="PS50949"/>
    </source>
</evidence>
<keyword evidence="8" id="KW-0808">Transferase</keyword>
<keyword evidence="2" id="KW-0663">Pyridoxal phosphate</keyword>
<evidence type="ECO:0000256" key="5">
    <source>
        <dbReference type="ARBA" id="ARBA00023163"/>
    </source>
</evidence>
<evidence type="ECO:0000256" key="6">
    <source>
        <dbReference type="SAM" id="MobiDB-lite"/>
    </source>
</evidence>
<dbReference type="SUPFAM" id="SSF46785">
    <property type="entry name" value="Winged helix' DNA-binding domain"/>
    <property type="match status" value="1"/>
</dbReference>
<evidence type="ECO:0000313" key="8">
    <source>
        <dbReference type="EMBL" id="MFK4443056.1"/>
    </source>
</evidence>
<dbReference type="Proteomes" id="UP001620514">
    <property type="component" value="Unassembled WGS sequence"/>
</dbReference>
<dbReference type="InterPro" id="IPR051446">
    <property type="entry name" value="HTH_trans_reg/aminotransferase"/>
</dbReference>
<feature type="domain" description="HTH gntR-type" evidence="7">
    <location>
        <begin position="64"/>
        <end position="131"/>
    </location>
</feature>
<dbReference type="GO" id="GO:0008483">
    <property type="term" value="F:transaminase activity"/>
    <property type="evidence" value="ECO:0007669"/>
    <property type="project" value="UniProtKB-KW"/>
</dbReference>
<gene>
    <name evidence="8" type="ORF">ABH943_003078</name>
</gene>
<accession>A0ABW8MJU8</accession>
<dbReference type="InterPro" id="IPR000524">
    <property type="entry name" value="Tscrpt_reg_HTH_GntR"/>
</dbReference>
<protein>
    <submittedName>
        <fullName evidence="8">GntR family transcriptional regulator/MocR family aminotransferase</fullName>
    </submittedName>
</protein>
<evidence type="ECO:0000256" key="3">
    <source>
        <dbReference type="ARBA" id="ARBA00023015"/>
    </source>
</evidence>
<keyword evidence="9" id="KW-1185">Reference proteome</keyword>
<evidence type="ECO:0000256" key="2">
    <source>
        <dbReference type="ARBA" id="ARBA00022898"/>
    </source>
</evidence>
<dbReference type="SMART" id="SM00345">
    <property type="entry name" value="HTH_GNTR"/>
    <property type="match status" value="1"/>
</dbReference>
<keyword evidence="3" id="KW-0805">Transcription regulation</keyword>
<dbReference type="PANTHER" id="PTHR46577">
    <property type="entry name" value="HTH-TYPE TRANSCRIPTIONAL REGULATORY PROTEIN GABR"/>
    <property type="match status" value="1"/>
</dbReference>